<dbReference type="InterPro" id="IPR029063">
    <property type="entry name" value="SAM-dependent_MTases_sf"/>
</dbReference>
<sequence>MQSPSIQLSVSGQSARIIPDGLSYSGFILEIGGAEQSHVDLAHPENIFYEYLRRIGHIADLVAEPGQPIRAAHLGAGALTLARYIQATRPGSAQVAVDIERELPSLVLDYLPLPAGSRLEVLIDDARAALPRLRPVLHGAAPDLLVLDIFSGWGAPDHLTESGFYEEMRVALAENGFLAVNVGDDPGLTFFKAQAQIMLEVFEHVWCLTDSSMLSGKHAGNLILVGTTRALDADTRANLTAAGPHPGAILDTFETAEFVASL</sequence>
<accession>A0A917ISY4</accession>
<comment type="caution">
    <text evidence="2">The sequence shown here is derived from an EMBL/GenBank/DDBJ whole genome shotgun (WGS) entry which is preliminary data.</text>
</comment>
<dbReference type="Gene3D" id="3.40.50.150">
    <property type="entry name" value="Vaccinia Virus protein VP39"/>
    <property type="match status" value="1"/>
</dbReference>
<dbReference type="Proteomes" id="UP000600171">
    <property type="component" value="Unassembled WGS sequence"/>
</dbReference>
<reference evidence="2 3" key="1">
    <citation type="journal article" date="2014" name="Int. J. Syst. Evol. Microbiol.">
        <title>Complete genome sequence of Corynebacterium casei LMG S-19264T (=DSM 44701T), isolated from a smear-ripened cheese.</title>
        <authorList>
            <consortium name="US DOE Joint Genome Institute (JGI-PGF)"/>
            <person name="Walter F."/>
            <person name="Albersmeier A."/>
            <person name="Kalinowski J."/>
            <person name="Ruckert C."/>
        </authorList>
    </citation>
    <scope>NUCLEOTIDE SEQUENCE [LARGE SCALE GENOMIC DNA]</scope>
    <source>
        <strain evidence="2 3">CCM 8669</strain>
    </source>
</reference>
<name>A0A917ISY4_9MICC</name>
<dbReference type="RefSeq" id="WP_188359303.1">
    <property type="nucleotide sequence ID" value="NZ_BMDC01000001.1"/>
</dbReference>
<protein>
    <submittedName>
        <fullName evidence="2">Spermidine synthase</fullName>
    </submittedName>
</protein>
<proteinExistence type="predicted"/>
<dbReference type="PANTHER" id="PTHR43317">
    <property type="entry name" value="THERMOSPERMINE SYNTHASE ACAULIS5"/>
    <property type="match status" value="1"/>
</dbReference>
<organism evidence="2 3">
    <name type="scientific">Rothia aerolata</name>
    <dbReference type="NCBI Taxonomy" id="1812262"/>
    <lineage>
        <taxon>Bacteria</taxon>
        <taxon>Bacillati</taxon>
        <taxon>Actinomycetota</taxon>
        <taxon>Actinomycetes</taxon>
        <taxon>Micrococcales</taxon>
        <taxon>Micrococcaceae</taxon>
        <taxon>Rothia</taxon>
    </lineage>
</organism>
<evidence type="ECO:0000313" key="3">
    <source>
        <dbReference type="Proteomes" id="UP000600171"/>
    </source>
</evidence>
<evidence type="ECO:0000313" key="2">
    <source>
        <dbReference type="EMBL" id="GGH61805.1"/>
    </source>
</evidence>
<gene>
    <name evidence="2" type="ORF">GCM10007359_11360</name>
</gene>
<keyword evidence="3" id="KW-1185">Reference proteome</keyword>
<dbReference type="EMBL" id="BMDC01000001">
    <property type="protein sequence ID" value="GGH61805.1"/>
    <property type="molecule type" value="Genomic_DNA"/>
</dbReference>
<dbReference type="GO" id="GO:0006596">
    <property type="term" value="P:polyamine biosynthetic process"/>
    <property type="evidence" value="ECO:0007669"/>
    <property type="project" value="UniProtKB-KW"/>
</dbReference>
<dbReference type="SUPFAM" id="SSF53335">
    <property type="entry name" value="S-adenosyl-L-methionine-dependent methyltransferases"/>
    <property type="match status" value="1"/>
</dbReference>
<dbReference type="PANTHER" id="PTHR43317:SF1">
    <property type="entry name" value="THERMOSPERMINE SYNTHASE ACAULIS5"/>
    <property type="match status" value="1"/>
</dbReference>
<dbReference type="NCBIfam" id="NF037959">
    <property type="entry name" value="MFS_SpdSyn"/>
    <property type="match status" value="1"/>
</dbReference>
<keyword evidence="1" id="KW-0620">Polyamine biosynthesis</keyword>
<evidence type="ECO:0000256" key="1">
    <source>
        <dbReference type="ARBA" id="ARBA00023115"/>
    </source>
</evidence>
<dbReference type="AlphaFoldDB" id="A0A917ISY4"/>